<dbReference type="RefSeq" id="WP_025978381.1">
    <property type="nucleotide sequence ID" value="NZ_CP015614.1"/>
</dbReference>
<dbReference type="InterPro" id="IPR046739">
    <property type="entry name" value="DUF6789"/>
</dbReference>
<accession>A0A172Y6L3</accession>
<dbReference type="EMBL" id="CP015614">
    <property type="protein sequence ID" value="ANF54857.1"/>
    <property type="molecule type" value="Genomic_DNA"/>
</dbReference>
<name>A0A172Y6L3_9CAUL</name>
<dbReference type="AlphaFoldDB" id="A0A172Y6L3"/>
<dbReference type="OrthoDB" id="9814048at2"/>
<keyword evidence="2" id="KW-1185">Reference proteome</keyword>
<protein>
    <submittedName>
        <fullName evidence="1">Uncharacterized protein</fullName>
    </submittedName>
</protein>
<gene>
    <name evidence="1" type="ORF">DA69_08935</name>
</gene>
<evidence type="ECO:0000313" key="2">
    <source>
        <dbReference type="Proteomes" id="UP000077603"/>
    </source>
</evidence>
<dbReference type="KEGG" id="bne:DA69_08935"/>
<reference evidence="1 2" key="1">
    <citation type="journal article" date="2014" name="Genome Announc.">
        <title>Genome Sequence of a Promising Hydrogen-Producing Facultative Anaerobic Bacterium, Brevundimonas naejangsanensis Strain B1.</title>
        <authorList>
            <person name="Su H."/>
            <person name="Zhang T."/>
            <person name="Bao M."/>
            <person name="Jiang Y."/>
            <person name="Wang Y."/>
            <person name="Tan T."/>
        </authorList>
    </citation>
    <scope>NUCLEOTIDE SEQUENCE [LARGE SCALE GENOMIC DNA]</scope>
    <source>
        <strain evidence="1 2">B1</strain>
    </source>
</reference>
<evidence type="ECO:0000313" key="1">
    <source>
        <dbReference type="EMBL" id="ANF54857.1"/>
    </source>
</evidence>
<sequence>MMSRVKKGIIAGFIATVVVSVLELANLFLNHLFDPFPGVVARMFGMPGNMAAGWAIHLVMGTFVLGSLFGVLYPRLPTATPITKGIVFAVAAWVAMMLVITMSGDNRTFTGSSGFGTIGWMLALHMVFGGVLGNAYARLVEREKRGAAPIGAAPAH</sequence>
<dbReference type="Pfam" id="PF20587">
    <property type="entry name" value="DUF6789"/>
    <property type="match status" value="1"/>
</dbReference>
<organism evidence="1 2">
    <name type="scientific">Brevundimonas naejangsanensis</name>
    <dbReference type="NCBI Taxonomy" id="588932"/>
    <lineage>
        <taxon>Bacteria</taxon>
        <taxon>Pseudomonadati</taxon>
        <taxon>Pseudomonadota</taxon>
        <taxon>Alphaproteobacteria</taxon>
        <taxon>Caulobacterales</taxon>
        <taxon>Caulobacteraceae</taxon>
        <taxon>Brevundimonas</taxon>
    </lineage>
</organism>
<dbReference type="Proteomes" id="UP000077603">
    <property type="component" value="Chromosome"/>
</dbReference>
<proteinExistence type="predicted"/>